<sequence>MFSKIQPKATIIGTLVLAIVALVTHVLPILGLILCLFATIPGVVLWNKSIQSFGISALVTVIITTLLGNTFVLSIMVLVILTSLIIGQLLKERATKERILYVTTVSLSLMTLIGFMLLQVFEKIPRATALVNPVKEIVHNVLLTSGANADYRQMLEESIRKMTVQLPSYLIIIVFLIVLINLIITFPIIRKFKVATPIFKPLFAWQMNRTLLTIYIIDLICVMFATQPNTFQSIVLNFEVVLSFVMYIQGMSVIHFFGKAKRLPNVVTVILMILGTLLTPMTHIVGLIGVIDLCINLKQLMNNNNNKK</sequence>
<feature type="transmembrane region" description="Helical" evidence="1">
    <location>
        <begin position="169"/>
        <end position="189"/>
    </location>
</feature>
<comment type="caution">
    <text evidence="2">The sequence shown here is derived from an EMBL/GenBank/DDBJ whole genome shotgun (WGS) entry which is preliminary data.</text>
</comment>
<dbReference type="Pfam" id="PF09991">
    <property type="entry name" value="DUF2232"/>
    <property type="match status" value="1"/>
</dbReference>
<dbReference type="PANTHER" id="PTHR41324">
    <property type="entry name" value="MEMBRANE PROTEIN-RELATED"/>
    <property type="match status" value="1"/>
</dbReference>
<keyword evidence="1" id="KW-0812">Transmembrane</keyword>
<dbReference type="InterPro" id="IPR018710">
    <property type="entry name" value="DUF2232"/>
</dbReference>
<feature type="transmembrane region" description="Helical" evidence="1">
    <location>
        <begin position="210"/>
        <end position="228"/>
    </location>
</feature>
<name>A0ABY1H1P3_9STAP</name>
<evidence type="ECO:0000256" key="1">
    <source>
        <dbReference type="SAM" id="Phobius"/>
    </source>
</evidence>
<keyword evidence="3" id="KW-1185">Reference proteome</keyword>
<feature type="transmembrane region" description="Helical" evidence="1">
    <location>
        <begin position="269"/>
        <end position="291"/>
    </location>
</feature>
<keyword evidence="1" id="KW-1133">Transmembrane helix</keyword>
<feature type="transmembrane region" description="Helical" evidence="1">
    <location>
        <begin position="99"/>
        <end position="121"/>
    </location>
</feature>
<proteinExistence type="predicted"/>
<dbReference type="Proteomes" id="UP000182665">
    <property type="component" value="Unassembled WGS sequence"/>
</dbReference>
<dbReference type="PANTHER" id="PTHR41324:SF1">
    <property type="entry name" value="DUF2232 DOMAIN-CONTAINING PROTEIN"/>
    <property type="match status" value="1"/>
</dbReference>
<feature type="transmembrane region" description="Helical" evidence="1">
    <location>
        <begin position="12"/>
        <end position="45"/>
    </location>
</feature>
<dbReference type="EMBL" id="FPKT01000003">
    <property type="protein sequence ID" value="SFZ75971.1"/>
    <property type="molecule type" value="Genomic_DNA"/>
</dbReference>
<protein>
    <submittedName>
        <fullName evidence="2">Uncharacterized conserved protein YybS, DUF2232 family</fullName>
    </submittedName>
</protein>
<accession>A0ABY1H1P3</accession>
<evidence type="ECO:0000313" key="2">
    <source>
        <dbReference type="EMBL" id="SFZ75971.1"/>
    </source>
</evidence>
<gene>
    <name evidence="2" type="ORF">SAMN03097721_01286</name>
</gene>
<feature type="transmembrane region" description="Helical" evidence="1">
    <location>
        <begin position="234"/>
        <end position="257"/>
    </location>
</feature>
<evidence type="ECO:0000313" key="3">
    <source>
        <dbReference type="Proteomes" id="UP000182665"/>
    </source>
</evidence>
<keyword evidence="1" id="KW-0472">Membrane</keyword>
<organism evidence="2 3">
    <name type="scientific">Staphylococcus pasteuri</name>
    <dbReference type="NCBI Taxonomy" id="45972"/>
    <lineage>
        <taxon>Bacteria</taxon>
        <taxon>Bacillati</taxon>
        <taxon>Bacillota</taxon>
        <taxon>Bacilli</taxon>
        <taxon>Bacillales</taxon>
        <taxon>Staphylococcaceae</taxon>
        <taxon>Staphylococcus</taxon>
    </lineage>
</organism>
<feature type="transmembrane region" description="Helical" evidence="1">
    <location>
        <begin position="57"/>
        <end position="87"/>
    </location>
</feature>
<reference evidence="2 3" key="1">
    <citation type="submission" date="2016-11" db="EMBL/GenBank/DDBJ databases">
        <authorList>
            <person name="Varghese N."/>
            <person name="Submissions S."/>
        </authorList>
    </citation>
    <scope>NUCLEOTIDE SEQUENCE [LARGE SCALE GENOMIC DNA]</scope>
    <source>
        <strain evidence="2 3">NFIX07</strain>
    </source>
</reference>